<dbReference type="Pfam" id="PF02417">
    <property type="entry name" value="Chromate_transp"/>
    <property type="match status" value="2"/>
</dbReference>
<dbReference type="PIRSF" id="PIRSF004810">
    <property type="entry name" value="ChrA"/>
    <property type="match status" value="1"/>
</dbReference>
<dbReference type="Proteomes" id="UP001597327">
    <property type="component" value="Unassembled WGS sequence"/>
</dbReference>
<keyword evidence="5 7" id="KW-1133">Transmembrane helix</keyword>
<evidence type="ECO:0000313" key="8">
    <source>
        <dbReference type="EMBL" id="MFD1697020.1"/>
    </source>
</evidence>
<feature type="transmembrane region" description="Helical" evidence="7">
    <location>
        <begin position="316"/>
        <end position="342"/>
    </location>
</feature>
<keyword evidence="6 7" id="KW-0472">Membrane</keyword>
<keyword evidence="9" id="KW-1185">Reference proteome</keyword>
<comment type="subcellular location">
    <subcellularLocation>
        <location evidence="1">Cell membrane</location>
        <topology evidence="1">Multi-pass membrane protein</topology>
    </subcellularLocation>
</comment>
<feature type="transmembrane region" description="Helical" evidence="7">
    <location>
        <begin position="363"/>
        <end position="385"/>
    </location>
</feature>
<evidence type="ECO:0000256" key="6">
    <source>
        <dbReference type="ARBA" id="ARBA00023136"/>
    </source>
</evidence>
<dbReference type="EMBL" id="JBHUFA010000013">
    <property type="protein sequence ID" value="MFD1697020.1"/>
    <property type="molecule type" value="Genomic_DNA"/>
</dbReference>
<evidence type="ECO:0000313" key="9">
    <source>
        <dbReference type="Proteomes" id="UP001597327"/>
    </source>
</evidence>
<keyword evidence="3" id="KW-1003">Cell membrane</keyword>
<keyword evidence="4 7" id="KW-0812">Transmembrane</keyword>
<gene>
    <name evidence="8" type="primary">chrA</name>
    <name evidence="8" type="ORF">ACFSC7_15990</name>
</gene>
<feature type="transmembrane region" description="Helical" evidence="7">
    <location>
        <begin position="123"/>
        <end position="143"/>
    </location>
</feature>
<evidence type="ECO:0000256" key="3">
    <source>
        <dbReference type="ARBA" id="ARBA00022475"/>
    </source>
</evidence>
<name>A0ABW4JXX9_9HYPH</name>
<feature type="transmembrane region" description="Helical" evidence="7">
    <location>
        <begin position="163"/>
        <end position="187"/>
    </location>
</feature>
<dbReference type="InterPro" id="IPR003370">
    <property type="entry name" value="Chromate_transpt"/>
</dbReference>
<evidence type="ECO:0000256" key="2">
    <source>
        <dbReference type="ARBA" id="ARBA00005262"/>
    </source>
</evidence>
<feature type="transmembrane region" description="Helical" evidence="7">
    <location>
        <begin position="93"/>
        <end position="117"/>
    </location>
</feature>
<protein>
    <submittedName>
        <fullName evidence="8">Chromate efflux transporter</fullName>
    </submittedName>
</protein>
<accession>A0ABW4JXX9</accession>
<dbReference type="PANTHER" id="PTHR33567:SF3">
    <property type="entry name" value="CHROMATE ION TRANSPORTER (EUROFUNG)"/>
    <property type="match status" value="1"/>
</dbReference>
<dbReference type="RefSeq" id="WP_188318952.1">
    <property type="nucleotide sequence ID" value="NZ_JBHUFA010000013.1"/>
</dbReference>
<organism evidence="8 9">
    <name type="scientific">Roseibium aestuarii</name>
    <dbReference type="NCBI Taxonomy" id="2600299"/>
    <lineage>
        <taxon>Bacteria</taxon>
        <taxon>Pseudomonadati</taxon>
        <taxon>Pseudomonadota</taxon>
        <taxon>Alphaproteobacteria</taxon>
        <taxon>Hyphomicrobiales</taxon>
        <taxon>Stappiaceae</taxon>
        <taxon>Roseibium</taxon>
    </lineage>
</organism>
<evidence type="ECO:0000256" key="5">
    <source>
        <dbReference type="ARBA" id="ARBA00022989"/>
    </source>
</evidence>
<comment type="similarity">
    <text evidence="2">Belongs to the chromate ion transporter (CHR) (TC 2.A.51) family.</text>
</comment>
<dbReference type="InterPro" id="IPR014047">
    <property type="entry name" value="Chr_Tranpt_l_chain"/>
</dbReference>
<sequence>MSDDQSPPGSAHALPRTGLTDLARAGLKIGLLSFGGPAGQIALMHEEFVTRRRWLDNDRFQHALGFCMLLPGPEAQQLATYCGWLVGGLRGGLIAGGLFILPGALLMAAVSCIYVLFGQVPAIEAVFYGLKASILAIVLRALWNLSRSALAGPGLKGLAGAAFVALFLFGAPFPLVVIAAGLIGYLLKSPDASSSSSDPVGSTAPPVPHPWRRILSVGLLAWAAPIVIALLILGRDNVLLDISAVFSGLALVSFGGAYALLSYLAQSAVDTLGWLTAGQMLDGLALAETTPGPLILVTQFVGFLAGWNNPAPLSPLAGGLMAALVTTWVTFAPSFLFVLLGAPFMERLRGMAGPRRMLAGIRAAVAGTILNLSLWFALHTLFATIDERGVGPVTVPLPDPASLDPVLAMLTLAALVLAFATRAGLFTLMGLGCVAGLLTHAAGLA</sequence>
<reference evidence="9" key="1">
    <citation type="journal article" date="2019" name="Int. J. Syst. Evol. Microbiol.">
        <title>The Global Catalogue of Microorganisms (GCM) 10K type strain sequencing project: providing services to taxonomists for standard genome sequencing and annotation.</title>
        <authorList>
            <consortium name="The Broad Institute Genomics Platform"/>
            <consortium name="The Broad Institute Genome Sequencing Center for Infectious Disease"/>
            <person name="Wu L."/>
            <person name="Ma J."/>
        </authorList>
    </citation>
    <scope>NUCLEOTIDE SEQUENCE [LARGE SCALE GENOMIC DNA]</scope>
    <source>
        <strain evidence="9">JCM 3369</strain>
    </source>
</reference>
<evidence type="ECO:0000256" key="7">
    <source>
        <dbReference type="SAM" id="Phobius"/>
    </source>
</evidence>
<evidence type="ECO:0000256" key="4">
    <source>
        <dbReference type="ARBA" id="ARBA00022692"/>
    </source>
</evidence>
<feature type="transmembrane region" description="Helical" evidence="7">
    <location>
        <begin position="245"/>
        <end position="265"/>
    </location>
</feature>
<feature type="transmembrane region" description="Helical" evidence="7">
    <location>
        <begin position="405"/>
        <end position="438"/>
    </location>
</feature>
<feature type="transmembrane region" description="Helical" evidence="7">
    <location>
        <begin position="214"/>
        <end position="233"/>
    </location>
</feature>
<evidence type="ECO:0000256" key="1">
    <source>
        <dbReference type="ARBA" id="ARBA00004651"/>
    </source>
</evidence>
<comment type="caution">
    <text evidence="8">The sequence shown here is derived from an EMBL/GenBank/DDBJ whole genome shotgun (WGS) entry which is preliminary data.</text>
</comment>
<dbReference type="NCBIfam" id="TIGR00937">
    <property type="entry name" value="2A51"/>
    <property type="match status" value="1"/>
</dbReference>
<dbReference type="PANTHER" id="PTHR33567">
    <property type="entry name" value="CHROMATE ION TRANSPORTER (EUROFUNG)"/>
    <property type="match status" value="1"/>
</dbReference>
<proteinExistence type="inferred from homology"/>